<feature type="region of interest" description="Disordered" evidence="1">
    <location>
        <begin position="29"/>
        <end position="96"/>
    </location>
</feature>
<accession>A0A1M5K893</accession>
<dbReference type="RefSeq" id="WP_072893244.1">
    <property type="nucleotide sequence ID" value="NZ_FQWZ01000001.1"/>
</dbReference>
<feature type="chain" id="PRO_5012567530" evidence="2">
    <location>
        <begin position="28"/>
        <end position="96"/>
    </location>
</feature>
<gene>
    <name evidence="3" type="ORF">SAMN04488068_0415</name>
</gene>
<keyword evidence="4" id="KW-1185">Reference proteome</keyword>
<sequence>MKRILLRARSSLASIIVGVVAAGTASAGVPIDSLNSASAGVNPASAATPGPAHAGQPERRGPAAALRRMAERQHRDDARASPDADSPPPLDPVHDR</sequence>
<feature type="compositionally biased region" description="Basic and acidic residues" evidence="1">
    <location>
        <begin position="68"/>
        <end position="82"/>
    </location>
</feature>
<feature type="compositionally biased region" description="Pro residues" evidence="1">
    <location>
        <begin position="85"/>
        <end position="96"/>
    </location>
</feature>
<name>A0A1M5K893_9GAMM</name>
<evidence type="ECO:0000256" key="2">
    <source>
        <dbReference type="SAM" id="SignalP"/>
    </source>
</evidence>
<dbReference type="STRING" id="490188.SAMN04488068_0415"/>
<evidence type="ECO:0000256" key="1">
    <source>
        <dbReference type="SAM" id="MobiDB-lite"/>
    </source>
</evidence>
<evidence type="ECO:0000313" key="4">
    <source>
        <dbReference type="Proteomes" id="UP000199758"/>
    </source>
</evidence>
<proteinExistence type="predicted"/>
<dbReference type="EMBL" id="FQWZ01000001">
    <property type="protein sequence ID" value="SHG49054.1"/>
    <property type="molecule type" value="Genomic_DNA"/>
</dbReference>
<protein>
    <submittedName>
        <fullName evidence="3">Uncharacterized protein</fullName>
    </submittedName>
</protein>
<reference evidence="3 4" key="1">
    <citation type="submission" date="2016-11" db="EMBL/GenBank/DDBJ databases">
        <authorList>
            <person name="Jaros S."/>
            <person name="Januszkiewicz K."/>
            <person name="Wedrychowicz H."/>
        </authorList>
    </citation>
    <scope>NUCLEOTIDE SEQUENCE [LARGE SCALE GENOMIC DNA]</scope>
    <source>
        <strain evidence="3 4">CGMCC 1.7049</strain>
    </source>
</reference>
<dbReference type="AlphaFoldDB" id="A0A1M5K893"/>
<organism evidence="3 4">
    <name type="scientific">Hydrocarboniphaga daqingensis</name>
    <dbReference type="NCBI Taxonomy" id="490188"/>
    <lineage>
        <taxon>Bacteria</taxon>
        <taxon>Pseudomonadati</taxon>
        <taxon>Pseudomonadota</taxon>
        <taxon>Gammaproteobacteria</taxon>
        <taxon>Nevskiales</taxon>
        <taxon>Nevskiaceae</taxon>
        <taxon>Hydrocarboniphaga</taxon>
    </lineage>
</organism>
<dbReference type="Proteomes" id="UP000199758">
    <property type="component" value="Unassembled WGS sequence"/>
</dbReference>
<evidence type="ECO:0000313" key="3">
    <source>
        <dbReference type="EMBL" id="SHG49054.1"/>
    </source>
</evidence>
<keyword evidence="2" id="KW-0732">Signal</keyword>
<feature type="signal peptide" evidence="2">
    <location>
        <begin position="1"/>
        <end position="27"/>
    </location>
</feature>